<dbReference type="Gene3D" id="3.40.50.10540">
    <property type="entry name" value="Crotonobetainyl-coa:carnitine coa-transferase, domain 1"/>
    <property type="match status" value="1"/>
</dbReference>
<dbReference type="AlphaFoldDB" id="A0A1D8AFT8"/>
<feature type="region of interest" description="Disordered" evidence="1">
    <location>
        <begin position="335"/>
        <end position="357"/>
    </location>
</feature>
<name>A0A1D8AFT8_9SPHN</name>
<dbReference type="EMBL" id="CP017077">
    <property type="protein sequence ID" value="AOR80969.1"/>
    <property type="molecule type" value="Genomic_DNA"/>
</dbReference>
<dbReference type="PANTHER" id="PTHR48228">
    <property type="entry name" value="SUCCINYL-COA--D-CITRAMALATE COA-TRANSFERASE"/>
    <property type="match status" value="1"/>
</dbReference>
<dbReference type="Pfam" id="PF02515">
    <property type="entry name" value="CoA_transf_3"/>
    <property type="match status" value="1"/>
</dbReference>
<dbReference type="SUPFAM" id="SSF89796">
    <property type="entry name" value="CoA-transferase family III (CaiB/BaiF)"/>
    <property type="match status" value="1"/>
</dbReference>
<dbReference type="Gene3D" id="3.30.1540.10">
    <property type="entry name" value="formyl-coa transferase, domain 3"/>
    <property type="match status" value="1"/>
</dbReference>
<evidence type="ECO:0000313" key="2">
    <source>
        <dbReference type="EMBL" id="AOR80969.1"/>
    </source>
</evidence>
<geneLocation type="plasmid" evidence="2 3">
    <name>pSA2</name>
</geneLocation>
<gene>
    <name evidence="2" type="ORF">BES08_27090</name>
</gene>
<dbReference type="InterPro" id="IPR050509">
    <property type="entry name" value="CoA-transferase_III"/>
</dbReference>
<accession>A0A1D8AFT8</accession>
<proteinExistence type="predicted"/>
<dbReference type="InterPro" id="IPR023606">
    <property type="entry name" value="CoA-Trfase_III_dom_1_sf"/>
</dbReference>
<dbReference type="InterPro" id="IPR003673">
    <property type="entry name" value="CoA-Trfase_fam_III"/>
</dbReference>
<evidence type="ECO:0000256" key="1">
    <source>
        <dbReference type="SAM" id="MobiDB-lite"/>
    </source>
</evidence>
<evidence type="ECO:0000313" key="3">
    <source>
        <dbReference type="Proteomes" id="UP000094626"/>
    </source>
</evidence>
<organism evidence="2 3">
    <name type="scientific">Novosphingobium resinovorum</name>
    <dbReference type="NCBI Taxonomy" id="158500"/>
    <lineage>
        <taxon>Bacteria</taxon>
        <taxon>Pseudomonadati</taxon>
        <taxon>Pseudomonadota</taxon>
        <taxon>Alphaproteobacteria</taxon>
        <taxon>Sphingomonadales</taxon>
        <taxon>Sphingomonadaceae</taxon>
        <taxon>Novosphingobium</taxon>
    </lineage>
</organism>
<protein>
    <submittedName>
        <fullName evidence="2">Carnitine dehydratase</fullName>
    </submittedName>
</protein>
<dbReference type="PANTHER" id="PTHR48228:SF5">
    <property type="entry name" value="ALPHA-METHYLACYL-COA RACEMASE"/>
    <property type="match status" value="1"/>
</dbReference>
<sequence>MGPLHGIRIIEMGGVGPGPFACMLLADLGAEVIRVDRPGGANQGGLLQDYDVLARSRRSIVLDMKVPGAIDVLRDLVRGADAFVEGFRPGVAERLGLGPEALLAVNPALVYGRITGWGQDGPLAPTAGHDLTYIAISGNLHGYGRAGGKPTPATNAVGDFGGGGMLLVAGLLSALFAARASGTGQVVDVAMADGAALLSSMFWGMLAQGTWRDERGVNLLDTGAPFYDTYETADGRFVAIAPIEPQFYAQLRKLTRIADDPDFDEQFDEGRWPVMREKLAAIFARRTRDEWEAIFAGSDACLAPVLSMNEAPRHPHNLARGAFVDVAGIVQPAPAPRFSATPLPPPRPPRPLGADGESVLLDLGYTTDAIANLASEGVFGANRSERTRP</sequence>
<dbReference type="KEGG" id="nre:BES08_27090"/>
<keyword evidence="3" id="KW-1185">Reference proteome</keyword>
<dbReference type="Proteomes" id="UP000094626">
    <property type="component" value="Plasmid pSA2"/>
</dbReference>
<reference evidence="3" key="1">
    <citation type="journal article" date="2017" name="J. Biotechnol.">
        <title>Complete genome sequence of Novosphingobium resinovorum SA1, a versatile xenobiotic-degrading bacterium capable of utilizing sulfanilic acid.</title>
        <authorList>
            <person name="Hegedus B."/>
            <person name="Kos P.B."/>
            <person name="Balint B."/>
            <person name="Maroti G."/>
            <person name="Gan H.M."/>
            <person name="Perei K."/>
            <person name="Rakhely G."/>
        </authorList>
    </citation>
    <scope>NUCLEOTIDE SEQUENCE [LARGE SCALE GENOMIC DNA]</scope>
    <source>
        <strain evidence="3">SA1</strain>
    </source>
</reference>
<dbReference type="InterPro" id="IPR044855">
    <property type="entry name" value="CoA-Trfase_III_dom3_sf"/>
</dbReference>
<keyword evidence="2" id="KW-0614">Plasmid</keyword>
<dbReference type="GO" id="GO:0003824">
    <property type="term" value="F:catalytic activity"/>
    <property type="evidence" value="ECO:0007669"/>
    <property type="project" value="InterPro"/>
</dbReference>
<feature type="compositionally biased region" description="Pro residues" evidence="1">
    <location>
        <begin position="342"/>
        <end position="351"/>
    </location>
</feature>